<keyword evidence="14 20" id="KW-0449">Lipoprotein</keyword>
<keyword evidence="11 18" id="KW-0460">Magnesium</keyword>
<dbReference type="PIRSF" id="PIRSF006268">
    <property type="entry name" value="ApbE"/>
    <property type="match status" value="1"/>
</dbReference>
<keyword evidence="22" id="KW-1185">Reference proteome</keyword>
<dbReference type="SUPFAM" id="SSF143631">
    <property type="entry name" value="ApbE-like"/>
    <property type="match status" value="1"/>
</dbReference>
<evidence type="ECO:0000256" key="18">
    <source>
        <dbReference type="PIRNR" id="PIRNR006268"/>
    </source>
</evidence>
<dbReference type="GO" id="GO:0005886">
    <property type="term" value="C:plasma membrane"/>
    <property type="evidence" value="ECO:0007669"/>
    <property type="project" value="UniProtKB-SubCell"/>
</dbReference>
<comment type="subcellular location">
    <subcellularLocation>
        <location evidence="17 20">Cell inner membrane</location>
        <topology evidence="17 20">Lipid-anchor</topology>
        <orientation evidence="17 20">Periplasmic side</orientation>
    </subcellularLocation>
</comment>
<keyword evidence="12" id="KW-0472">Membrane</keyword>
<keyword evidence="4" id="KW-1003">Cell membrane</keyword>
<dbReference type="Gene3D" id="3.10.520.10">
    <property type="entry name" value="ApbE-like domains"/>
    <property type="match status" value="1"/>
</dbReference>
<keyword evidence="5 20" id="KW-0997">Cell inner membrane</keyword>
<dbReference type="AlphaFoldDB" id="A0A1I2RML9"/>
<dbReference type="PANTHER" id="PTHR30040">
    <property type="entry name" value="THIAMINE BIOSYNTHESIS LIPOPROTEIN APBE"/>
    <property type="match status" value="1"/>
</dbReference>
<evidence type="ECO:0000256" key="2">
    <source>
        <dbReference type="ARBA" id="ARBA00011955"/>
    </source>
</evidence>
<comment type="cofactor">
    <cofactor evidence="19">
        <name>Mg(2+)</name>
        <dbReference type="ChEBI" id="CHEBI:18420"/>
    </cofactor>
    <cofactor evidence="19">
        <name>Mn(2+)</name>
        <dbReference type="ChEBI" id="CHEBI:29035"/>
    </cofactor>
    <text evidence="19">Magnesium. Can also use manganese.</text>
</comment>
<proteinExistence type="inferred from homology"/>
<dbReference type="GO" id="GO:0016740">
    <property type="term" value="F:transferase activity"/>
    <property type="evidence" value="ECO:0007669"/>
    <property type="project" value="UniProtKB-UniRule"/>
</dbReference>
<sequence length="344" mass="37829">MDTRIRVPKWPAALLLAFLFLLGCAEQKQNSDIVSFSGVTMGTTFTVKWVDSSDAKMPGIREEVTKALLDVNQAMSTYIADSELSQFNQLPAKSEFSISEALFFVLNLAQNISYKTAGAFDVTVGPLVNLWGFGPDGRVIKAPAEAEVTLLKQRVGFEKLLLKADPARAKKTADLYVDLSAIAKGYGVDILADIMNKNHIDNFLVEIGGELRAQGTKPGNEDWKIAVESPVSGERKVQKVLSISNTGIATSGEYRNYFEENGVRYSHTINPETGKPITHKLASVTVLMATCAEADAMATAFMVMGEDRAYDFAVKHNIDAFFIVKSDDYFIEKMTPGFEKRLVK</sequence>
<dbReference type="STRING" id="1045558.SAMN05216175_106201"/>
<keyword evidence="13" id="KW-0564">Palmitate</keyword>
<evidence type="ECO:0000256" key="19">
    <source>
        <dbReference type="PIRSR" id="PIRSR006268-2"/>
    </source>
</evidence>
<accession>A0A1I2RML9</accession>
<evidence type="ECO:0000256" key="3">
    <source>
        <dbReference type="ARBA" id="ARBA00016337"/>
    </source>
</evidence>
<evidence type="ECO:0000256" key="4">
    <source>
        <dbReference type="ARBA" id="ARBA00022475"/>
    </source>
</evidence>
<feature type="binding site" evidence="19">
    <location>
        <position position="295"/>
    </location>
    <ligand>
        <name>Mg(2+)</name>
        <dbReference type="ChEBI" id="CHEBI:18420"/>
    </ligand>
</feature>
<dbReference type="EC" id="2.7.1.180" evidence="2 18"/>
<dbReference type="PROSITE" id="PS51257">
    <property type="entry name" value="PROKAR_LIPOPROTEIN"/>
    <property type="match status" value="1"/>
</dbReference>
<evidence type="ECO:0000256" key="13">
    <source>
        <dbReference type="ARBA" id="ARBA00023139"/>
    </source>
</evidence>
<evidence type="ECO:0000256" key="9">
    <source>
        <dbReference type="ARBA" id="ARBA00022729"/>
    </source>
</evidence>
<evidence type="ECO:0000256" key="8">
    <source>
        <dbReference type="ARBA" id="ARBA00022723"/>
    </source>
</evidence>
<dbReference type="GO" id="GO:0046872">
    <property type="term" value="F:metal ion binding"/>
    <property type="evidence" value="ECO:0007669"/>
    <property type="project" value="UniProtKB-UniRule"/>
</dbReference>
<dbReference type="InterPro" id="IPR003374">
    <property type="entry name" value="ApbE-like_sf"/>
</dbReference>
<evidence type="ECO:0000256" key="14">
    <source>
        <dbReference type="ARBA" id="ARBA00023288"/>
    </source>
</evidence>
<name>A0A1I2RML9_9GAMM</name>
<dbReference type="PANTHER" id="PTHR30040:SF2">
    <property type="entry name" value="FAD:PROTEIN FMN TRANSFERASE"/>
    <property type="match status" value="1"/>
</dbReference>
<evidence type="ECO:0000313" key="22">
    <source>
        <dbReference type="Proteomes" id="UP000198623"/>
    </source>
</evidence>
<keyword evidence="6 18" id="KW-0285">Flavoprotein</keyword>
<keyword evidence="7 18" id="KW-0808">Transferase</keyword>
<dbReference type="OrthoDB" id="9778595at2"/>
<dbReference type="InterPro" id="IPR024932">
    <property type="entry name" value="ApbE"/>
</dbReference>
<comment type="similarity">
    <text evidence="1 18 20">Belongs to the ApbE family.</text>
</comment>
<dbReference type="RefSeq" id="WP_090727989.1">
    <property type="nucleotide sequence ID" value="NZ_FOOU01000006.1"/>
</dbReference>
<evidence type="ECO:0000256" key="11">
    <source>
        <dbReference type="ARBA" id="ARBA00022842"/>
    </source>
</evidence>
<evidence type="ECO:0000256" key="16">
    <source>
        <dbReference type="ARBA" id="ARBA00048540"/>
    </source>
</evidence>
<keyword evidence="8 18" id="KW-0479">Metal-binding</keyword>
<keyword evidence="10 18" id="KW-0274">FAD</keyword>
<evidence type="ECO:0000256" key="15">
    <source>
        <dbReference type="ARBA" id="ARBA00031306"/>
    </source>
</evidence>
<evidence type="ECO:0000256" key="1">
    <source>
        <dbReference type="ARBA" id="ARBA00008282"/>
    </source>
</evidence>
<evidence type="ECO:0000256" key="12">
    <source>
        <dbReference type="ARBA" id="ARBA00023136"/>
    </source>
</evidence>
<dbReference type="Proteomes" id="UP000198623">
    <property type="component" value="Unassembled WGS sequence"/>
</dbReference>
<feature type="binding site" evidence="19">
    <location>
        <position position="181"/>
    </location>
    <ligand>
        <name>Mg(2+)</name>
        <dbReference type="ChEBI" id="CHEBI:18420"/>
    </ligand>
</feature>
<evidence type="ECO:0000256" key="17">
    <source>
        <dbReference type="ARBA" id="ARBA00060485"/>
    </source>
</evidence>
<keyword evidence="9" id="KW-0732">Signal</keyword>
<evidence type="ECO:0000256" key="7">
    <source>
        <dbReference type="ARBA" id="ARBA00022679"/>
    </source>
</evidence>
<comment type="function">
    <text evidence="20">Flavin transferase that catalyzes the transfer of the FMN moiety of FAD and its covalent binding to the hydroxyl group of a threonine residue in a target flavoprotein.</text>
</comment>
<evidence type="ECO:0000256" key="20">
    <source>
        <dbReference type="RuleBase" id="RU363002"/>
    </source>
</evidence>
<dbReference type="Pfam" id="PF02424">
    <property type="entry name" value="ApbE"/>
    <property type="match status" value="1"/>
</dbReference>
<evidence type="ECO:0000256" key="10">
    <source>
        <dbReference type="ARBA" id="ARBA00022827"/>
    </source>
</evidence>
<evidence type="ECO:0000256" key="5">
    <source>
        <dbReference type="ARBA" id="ARBA00022519"/>
    </source>
</evidence>
<feature type="binding site" evidence="19">
    <location>
        <position position="299"/>
    </location>
    <ligand>
        <name>Mg(2+)</name>
        <dbReference type="ChEBI" id="CHEBI:18420"/>
    </ligand>
</feature>
<organism evidence="21 22">
    <name type="scientific">Neptunomonas qingdaonensis</name>
    <dbReference type="NCBI Taxonomy" id="1045558"/>
    <lineage>
        <taxon>Bacteria</taxon>
        <taxon>Pseudomonadati</taxon>
        <taxon>Pseudomonadota</taxon>
        <taxon>Gammaproteobacteria</taxon>
        <taxon>Oceanospirillales</taxon>
        <taxon>Oceanospirillaceae</taxon>
        <taxon>Neptunomonas</taxon>
    </lineage>
</organism>
<evidence type="ECO:0000313" key="21">
    <source>
        <dbReference type="EMBL" id="SFG41915.1"/>
    </source>
</evidence>
<comment type="catalytic activity">
    <reaction evidence="16 18 20">
        <text>L-threonyl-[protein] + FAD = FMN-L-threonyl-[protein] + AMP + H(+)</text>
        <dbReference type="Rhea" id="RHEA:36847"/>
        <dbReference type="Rhea" id="RHEA-COMP:11060"/>
        <dbReference type="Rhea" id="RHEA-COMP:11061"/>
        <dbReference type="ChEBI" id="CHEBI:15378"/>
        <dbReference type="ChEBI" id="CHEBI:30013"/>
        <dbReference type="ChEBI" id="CHEBI:57692"/>
        <dbReference type="ChEBI" id="CHEBI:74257"/>
        <dbReference type="ChEBI" id="CHEBI:456215"/>
        <dbReference type="EC" id="2.7.1.180"/>
    </reaction>
</comment>
<protein>
    <recommendedName>
        <fullName evidence="3 18">FAD:protein FMN transferase</fullName>
        <ecNumber evidence="2 18">2.7.1.180</ecNumber>
    </recommendedName>
    <alternativeName>
        <fullName evidence="15 18">Flavin transferase</fullName>
    </alternativeName>
</protein>
<gene>
    <name evidence="21" type="ORF">SAMN05216175_106201</name>
</gene>
<evidence type="ECO:0000256" key="6">
    <source>
        <dbReference type="ARBA" id="ARBA00022630"/>
    </source>
</evidence>
<dbReference type="EMBL" id="FOOU01000006">
    <property type="protein sequence ID" value="SFG41915.1"/>
    <property type="molecule type" value="Genomic_DNA"/>
</dbReference>
<dbReference type="FunFam" id="3.10.520.10:FF:000001">
    <property type="entry name" value="FAD:protein FMN transferase"/>
    <property type="match status" value="1"/>
</dbReference>
<reference evidence="22" key="1">
    <citation type="submission" date="2016-10" db="EMBL/GenBank/DDBJ databases">
        <authorList>
            <person name="Varghese N."/>
            <person name="Submissions S."/>
        </authorList>
    </citation>
    <scope>NUCLEOTIDE SEQUENCE [LARGE SCALE GENOMIC DNA]</scope>
    <source>
        <strain evidence="22">CGMCC 1.10971</strain>
    </source>
</reference>